<feature type="signal peptide" evidence="1">
    <location>
        <begin position="1"/>
        <end position="21"/>
    </location>
</feature>
<keyword evidence="1" id="KW-0732">Signal</keyword>
<proteinExistence type="predicted"/>
<evidence type="ECO:0000256" key="1">
    <source>
        <dbReference type="SAM" id="SignalP"/>
    </source>
</evidence>
<feature type="chain" id="PRO_5014360853" description="DUF1579 domain-containing protein" evidence="1">
    <location>
        <begin position="22"/>
        <end position="181"/>
    </location>
</feature>
<dbReference type="Proteomes" id="UP000236379">
    <property type="component" value="Unassembled WGS sequence"/>
</dbReference>
<dbReference type="EMBL" id="PPPD01000001">
    <property type="protein sequence ID" value="PNY80680.1"/>
    <property type="molecule type" value="Genomic_DNA"/>
</dbReference>
<sequence>MRIPLAALCLTLLFPAQTAQASSSRPSASQPSTSRPSPFQSFVGRWAGNLEYQDYGADRRVKIPVQLTITASGTDSARWLFSYDDFGTTVSSDETHRWATGTYTVKTAGQPTTQTFRSTTFAALARPGGQATLLGSELENGVKVEVRRTLRLGARTLVTLTETRQPGGDFRFRNQSSYTRK</sequence>
<keyword evidence="3" id="KW-1185">Reference proteome</keyword>
<protein>
    <recommendedName>
        <fullName evidence="4">DUF1579 domain-containing protein</fullName>
    </recommendedName>
</protein>
<dbReference type="OrthoDB" id="7629150at2"/>
<accession>A0A2K3UVY3</accession>
<comment type="caution">
    <text evidence="2">The sequence shown here is derived from an EMBL/GenBank/DDBJ whole genome shotgun (WGS) entry which is preliminary data.</text>
</comment>
<organism evidence="2 3">
    <name type="scientific">Deinococcus koreensis</name>
    <dbReference type="NCBI Taxonomy" id="2054903"/>
    <lineage>
        <taxon>Bacteria</taxon>
        <taxon>Thermotogati</taxon>
        <taxon>Deinococcota</taxon>
        <taxon>Deinococci</taxon>
        <taxon>Deinococcales</taxon>
        <taxon>Deinococcaceae</taxon>
        <taxon>Deinococcus</taxon>
    </lineage>
</organism>
<dbReference type="RefSeq" id="WP_103310691.1">
    <property type="nucleotide sequence ID" value="NZ_PPPD01000001.1"/>
</dbReference>
<evidence type="ECO:0000313" key="2">
    <source>
        <dbReference type="EMBL" id="PNY80680.1"/>
    </source>
</evidence>
<name>A0A2K3UVY3_9DEIO</name>
<evidence type="ECO:0000313" key="3">
    <source>
        <dbReference type="Proteomes" id="UP000236379"/>
    </source>
</evidence>
<evidence type="ECO:0008006" key="4">
    <source>
        <dbReference type="Google" id="ProtNLM"/>
    </source>
</evidence>
<reference evidence="2 3" key="1">
    <citation type="submission" date="2018-01" db="EMBL/GenBank/DDBJ databases">
        <title>Deinococcus koreensis sp. nov., a radiation-resistant bacterium isolated from river water.</title>
        <authorList>
            <person name="Choi A."/>
        </authorList>
    </citation>
    <scope>NUCLEOTIDE SEQUENCE [LARGE SCALE GENOMIC DNA]</scope>
    <source>
        <strain evidence="2 3">SJW1-2</strain>
    </source>
</reference>
<gene>
    <name evidence="2" type="ORF">CVO96_04260</name>
</gene>
<dbReference type="AlphaFoldDB" id="A0A2K3UVY3"/>